<comment type="caution">
    <text evidence="1">The sequence shown here is derived from an EMBL/GenBank/DDBJ whole genome shotgun (WGS) entry which is preliminary data.</text>
</comment>
<keyword evidence="2" id="KW-1185">Reference proteome</keyword>
<accession>A0ABS8T8M8</accession>
<dbReference type="EMBL" id="JACEIK010001235">
    <property type="protein sequence ID" value="MCD7467498.1"/>
    <property type="molecule type" value="Genomic_DNA"/>
</dbReference>
<organism evidence="1 2">
    <name type="scientific">Datura stramonium</name>
    <name type="common">Jimsonweed</name>
    <name type="synonym">Common thornapple</name>
    <dbReference type="NCBI Taxonomy" id="4076"/>
    <lineage>
        <taxon>Eukaryota</taxon>
        <taxon>Viridiplantae</taxon>
        <taxon>Streptophyta</taxon>
        <taxon>Embryophyta</taxon>
        <taxon>Tracheophyta</taxon>
        <taxon>Spermatophyta</taxon>
        <taxon>Magnoliopsida</taxon>
        <taxon>eudicotyledons</taxon>
        <taxon>Gunneridae</taxon>
        <taxon>Pentapetalae</taxon>
        <taxon>asterids</taxon>
        <taxon>lamiids</taxon>
        <taxon>Solanales</taxon>
        <taxon>Solanaceae</taxon>
        <taxon>Solanoideae</taxon>
        <taxon>Datureae</taxon>
        <taxon>Datura</taxon>
    </lineage>
</organism>
<dbReference type="Proteomes" id="UP000823775">
    <property type="component" value="Unassembled WGS sequence"/>
</dbReference>
<evidence type="ECO:0000313" key="2">
    <source>
        <dbReference type="Proteomes" id="UP000823775"/>
    </source>
</evidence>
<sequence>MVWTRELELLVIGDQEHGKTARGDITMVGDLYNRRRAIAGSAVAASELKGVERFFRDREDFFLLSTGLLQRYPYHRARDHRRDRTIAAALRPNLVSKPV</sequence>
<gene>
    <name evidence="1" type="ORF">HAX54_004962</name>
</gene>
<proteinExistence type="predicted"/>
<reference evidence="1 2" key="1">
    <citation type="journal article" date="2021" name="BMC Genomics">
        <title>Datura genome reveals duplications of psychoactive alkaloid biosynthetic genes and high mutation rate following tissue culture.</title>
        <authorList>
            <person name="Rajewski A."/>
            <person name="Carter-House D."/>
            <person name="Stajich J."/>
            <person name="Litt A."/>
        </authorList>
    </citation>
    <scope>NUCLEOTIDE SEQUENCE [LARGE SCALE GENOMIC DNA]</scope>
    <source>
        <strain evidence="1">AR-01</strain>
    </source>
</reference>
<evidence type="ECO:0000313" key="1">
    <source>
        <dbReference type="EMBL" id="MCD7467498.1"/>
    </source>
</evidence>
<name>A0ABS8T8M8_DATST</name>
<protein>
    <submittedName>
        <fullName evidence="1">Uncharacterized protein</fullName>
    </submittedName>
</protein>